<protein>
    <submittedName>
        <fullName evidence="7">Uncharacterized protein</fullName>
    </submittedName>
</protein>
<evidence type="ECO:0000313" key="8">
    <source>
        <dbReference type="Proteomes" id="UP001457282"/>
    </source>
</evidence>
<proteinExistence type="inferred from homology"/>
<dbReference type="GO" id="GO:0046872">
    <property type="term" value="F:metal ion binding"/>
    <property type="evidence" value="ECO:0007669"/>
    <property type="project" value="UniProtKB-KW"/>
</dbReference>
<evidence type="ECO:0000259" key="5">
    <source>
        <dbReference type="Pfam" id="PF03171"/>
    </source>
</evidence>
<dbReference type="Pfam" id="PF03171">
    <property type="entry name" value="2OG-FeII_Oxy"/>
    <property type="match status" value="1"/>
</dbReference>
<organism evidence="7 8">
    <name type="scientific">Rubus argutus</name>
    <name type="common">Southern blackberry</name>
    <dbReference type="NCBI Taxonomy" id="59490"/>
    <lineage>
        <taxon>Eukaryota</taxon>
        <taxon>Viridiplantae</taxon>
        <taxon>Streptophyta</taxon>
        <taxon>Embryophyta</taxon>
        <taxon>Tracheophyta</taxon>
        <taxon>Spermatophyta</taxon>
        <taxon>Magnoliopsida</taxon>
        <taxon>eudicotyledons</taxon>
        <taxon>Gunneridae</taxon>
        <taxon>Pentapetalae</taxon>
        <taxon>rosids</taxon>
        <taxon>fabids</taxon>
        <taxon>Rosales</taxon>
        <taxon>Rosaceae</taxon>
        <taxon>Rosoideae</taxon>
        <taxon>Rosoideae incertae sedis</taxon>
        <taxon>Rubus</taxon>
    </lineage>
</organism>
<evidence type="ECO:0000259" key="6">
    <source>
        <dbReference type="Pfam" id="PF14226"/>
    </source>
</evidence>
<dbReference type="SUPFAM" id="SSF51197">
    <property type="entry name" value="Clavaminate synthase-like"/>
    <property type="match status" value="1"/>
</dbReference>
<keyword evidence="3" id="KW-0560">Oxidoreductase</keyword>
<keyword evidence="8" id="KW-1185">Reference proteome</keyword>
<dbReference type="GO" id="GO:0016491">
    <property type="term" value="F:oxidoreductase activity"/>
    <property type="evidence" value="ECO:0007669"/>
    <property type="project" value="UniProtKB-KW"/>
</dbReference>
<gene>
    <name evidence="7" type="ORF">M0R45_009270</name>
</gene>
<dbReference type="Pfam" id="PF14226">
    <property type="entry name" value="DIOX_N"/>
    <property type="match status" value="1"/>
</dbReference>
<evidence type="ECO:0000256" key="4">
    <source>
        <dbReference type="ARBA" id="ARBA00023004"/>
    </source>
</evidence>
<dbReference type="InterPro" id="IPR027443">
    <property type="entry name" value="IPNS-like_sf"/>
</dbReference>
<dbReference type="PANTHER" id="PTHR10209:SF884">
    <property type="entry name" value="1-AMINOCYCLOPROPANE-1-CARBOXYLATE OXIDASE HOMOLOG 1-LIKE"/>
    <property type="match status" value="1"/>
</dbReference>
<evidence type="ECO:0000256" key="1">
    <source>
        <dbReference type="ARBA" id="ARBA00008056"/>
    </source>
</evidence>
<sequence length="251" mass="28254">MADTSDRTAELKAFDDTNGLVDAGLTKIPRIFHSRSKPSVYQREGSDGEAEFNIPIIDLQGIIHGDSALRTEVIEKVRHACEKWGFFQVVNHGIAVNVLDGIIRGIREFHEQDSELKKEFYTRNISGKKVYYQSNYDLYQSSSADWRDSFGCSFFPNPPKPEELPSLCSCKEIVIEYSKNVMELGLTLFEILSEALGLNPNQLKDMNCAEGLILKGPYYPACPEPELALGISKHTDDSFITILLQDQVGRR</sequence>
<comment type="caution">
    <text evidence="7">The sequence shown here is derived from an EMBL/GenBank/DDBJ whole genome shotgun (WGS) entry which is preliminary data.</text>
</comment>
<dbReference type="Proteomes" id="UP001457282">
    <property type="component" value="Unassembled WGS sequence"/>
</dbReference>
<dbReference type="InterPro" id="IPR044861">
    <property type="entry name" value="IPNS-like_FE2OG_OXY"/>
</dbReference>
<dbReference type="InterPro" id="IPR026992">
    <property type="entry name" value="DIOX_N"/>
</dbReference>
<reference evidence="7 8" key="1">
    <citation type="journal article" date="2023" name="G3 (Bethesda)">
        <title>A chromosome-length genome assembly and annotation of blackberry (Rubus argutus, cv. 'Hillquist').</title>
        <authorList>
            <person name="Bruna T."/>
            <person name="Aryal R."/>
            <person name="Dudchenko O."/>
            <person name="Sargent D.J."/>
            <person name="Mead D."/>
            <person name="Buti M."/>
            <person name="Cavallini A."/>
            <person name="Hytonen T."/>
            <person name="Andres J."/>
            <person name="Pham M."/>
            <person name="Weisz D."/>
            <person name="Mascagni F."/>
            <person name="Usai G."/>
            <person name="Natali L."/>
            <person name="Bassil N."/>
            <person name="Fernandez G.E."/>
            <person name="Lomsadze A."/>
            <person name="Armour M."/>
            <person name="Olukolu B."/>
            <person name="Poorten T."/>
            <person name="Britton C."/>
            <person name="Davik J."/>
            <person name="Ashrafi H."/>
            <person name="Aiden E.L."/>
            <person name="Borodovsky M."/>
            <person name="Worthington M."/>
        </authorList>
    </citation>
    <scope>NUCLEOTIDE SEQUENCE [LARGE SCALE GENOMIC DNA]</scope>
    <source>
        <strain evidence="7">PI 553951</strain>
    </source>
</reference>
<accession>A0AAW1Y3Z2</accession>
<feature type="domain" description="Isopenicillin N synthase-like Fe(2+) 2OG dioxygenase" evidence="5">
    <location>
        <begin position="218"/>
        <end position="249"/>
    </location>
</feature>
<dbReference type="Gene3D" id="2.60.120.330">
    <property type="entry name" value="B-lactam Antibiotic, Isopenicillin N Synthase, Chain"/>
    <property type="match status" value="1"/>
</dbReference>
<name>A0AAW1Y3Z2_RUBAR</name>
<evidence type="ECO:0000256" key="3">
    <source>
        <dbReference type="ARBA" id="ARBA00023002"/>
    </source>
</evidence>
<dbReference type="PANTHER" id="PTHR10209">
    <property type="entry name" value="OXIDOREDUCTASE, 2OG-FE II OXYGENASE FAMILY PROTEIN"/>
    <property type="match status" value="1"/>
</dbReference>
<evidence type="ECO:0000256" key="2">
    <source>
        <dbReference type="ARBA" id="ARBA00022723"/>
    </source>
</evidence>
<evidence type="ECO:0000313" key="7">
    <source>
        <dbReference type="EMBL" id="KAK9943669.1"/>
    </source>
</evidence>
<keyword evidence="4" id="KW-0408">Iron</keyword>
<keyword evidence="2" id="KW-0479">Metal-binding</keyword>
<dbReference type="EMBL" id="JBEDUW010000002">
    <property type="protein sequence ID" value="KAK9943669.1"/>
    <property type="molecule type" value="Genomic_DNA"/>
</dbReference>
<dbReference type="AlphaFoldDB" id="A0AAW1Y3Z2"/>
<feature type="domain" description="Non-haem dioxygenase N-terminal" evidence="6">
    <location>
        <begin position="54"/>
        <end position="160"/>
    </location>
</feature>
<comment type="similarity">
    <text evidence="1">Belongs to the iron/ascorbate-dependent oxidoreductase family.</text>
</comment>